<feature type="domain" description="Glycosyltransferase 2-like" evidence="1">
    <location>
        <begin position="3"/>
        <end position="125"/>
    </location>
</feature>
<dbReference type="SUPFAM" id="SSF53448">
    <property type="entry name" value="Nucleotide-diphospho-sugar transferases"/>
    <property type="match status" value="1"/>
</dbReference>
<dbReference type="Pfam" id="PF00535">
    <property type="entry name" value="Glycos_transf_2"/>
    <property type="match status" value="1"/>
</dbReference>
<comment type="caution">
    <text evidence="2">The sequence shown here is derived from an EMBL/GenBank/DDBJ whole genome shotgun (WGS) entry which is preliminary data.</text>
</comment>
<protein>
    <recommendedName>
        <fullName evidence="1">Glycosyltransferase 2-like domain-containing protein</fullName>
    </recommendedName>
</protein>
<organism evidence="2 3">
    <name type="scientific">Candidatus Spechtbacteria bacterium RIFCSPHIGHO2_01_FULL_43_30</name>
    <dbReference type="NCBI Taxonomy" id="1802158"/>
    <lineage>
        <taxon>Bacteria</taxon>
        <taxon>Candidatus Spechtiibacteriota</taxon>
    </lineage>
</organism>
<accession>A0A1G2H7W6</accession>
<gene>
    <name evidence="2" type="ORF">A2827_01935</name>
</gene>
<dbReference type="Gene3D" id="3.90.550.10">
    <property type="entry name" value="Spore Coat Polysaccharide Biosynthesis Protein SpsA, Chain A"/>
    <property type="match status" value="1"/>
</dbReference>
<dbReference type="EMBL" id="MHOD01000007">
    <property type="protein sequence ID" value="OGZ58449.1"/>
    <property type="molecule type" value="Genomic_DNA"/>
</dbReference>
<name>A0A1G2H7W6_9BACT</name>
<evidence type="ECO:0000259" key="1">
    <source>
        <dbReference type="Pfam" id="PF00535"/>
    </source>
</evidence>
<dbReference type="PANTHER" id="PTHR43179">
    <property type="entry name" value="RHAMNOSYLTRANSFERASE WBBL"/>
    <property type="match status" value="1"/>
</dbReference>
<reference evidence="2 3" key="1">
    <citation type="journal article" date="2016" name="Nat. Commun.">
        <title>Thousands of microbial genomes shed light on interconnected biogeochemical processes in an aquifer system.</title>
        <authorList>
            <person name="Anantharaman K."/>
            <person name="Brown C.T."/>
            <person name="Hug L.A."/>
            <person name="Sharon I."/>
            <person name="Castelle C.J."/>
            <person name="Probst A.J."/>
            <person name="Thomas B.C."/>
            <person name="Singh A."/>
            <person name="Wilkins M.J."/>
            <person name="Karaoz U."/>
            <person name="Brodie E.L."/>
            <person name="Williams K.H."/>
            <person name="Hubbard S.S."/>
            <person name="Banfield J.F."/>
        </authorList>
    </citation>
    <scope>NUCLEOTIDE SEQUENCE [LARGE SCALE GENOMIC DNA]</scope>
</reference>
<evidence type="ECO:0000313" key="2">
    <source>
        <dbReference type="EMBL" id="OGZ58449.1"/>
    </source>
</evidence>
<dbReference type="CDD" id="cd04186">
    <property type="entry name" value="GT_2_like_c"/>
    <property type="match status" value="1"/>
</dbReference>
<proteinExistence type="predicted"/>
<sequence>MLSIIINHYKSPEVLKLCLNYAIKNAPQESEFIVTDSETTDKSETMMRHDFPDVKFIPEPKNIGFAKSVNRGIKASSGEFILIINADVIISNSSAVPTMIEYMKKNPDVGMLGPRLLNINGEHQDSCFRFYSPKTIFARRTPFGKTRWGKKELDRFLMRDSAINAPIPTDWLMGSAMLVSKSALKNVGLISEDYFMYMEDVDWARNFWRKNYKVVYFPNVFLYHYHFQSSRKRGAILDILTNKYARIHLVSAIKYFRKFGIKTPKYGV</sequence>
<dbReference type="STRING" id="1802158.A2827_01935"/>
<evidence type="ECO:0000313" key="3">
    <source>
        <dbReference type="Proteomes" id="UP000177932"/>
    </source>
</evidence>
<dbReference type="InterPro" id="IPR001173">
    <property type="entry name" value="Glyco_trans_2-like"/>
</dbReference>
<dbReference type="InterPro" id="IPR029044">
    <property type="entry name" value="Nucleotide-diphossugar_trans"/>
</dbReference>
<dbReference type="Proteomes" id="UP000177932">
    <property type="component" value="Unassembled WGS sequence"/>
</dbReference>
<dbReference type="PANTHER" id="PTHR43179:SF7">
    <property type="entry name" value="RHAMNOSYLTRANSFERASE WBBL"/>
    <property type="match status" value="1"/>
</dbReference>
<dbReference type="AlphaFoldDB" id="A0A1G2H7W6"/>